<protein>
    <recommendedName>
        <fullName evidence="5">Integral membrane protein</fullName>
    </recommendedName>
</protein>
<accession>A0A846YPQ7</accession>
<keyword evidence="2" id="KW-0472">Membrane</keyword>
<feature type="transmembrane region" description="Helical" evidence="2">
    <location>
        <begin position="165"/>
        <end position="183"/>
    </location>
</feature>
<dbReference type="Proteomes" id="UP000570678">
    <property type="component" value="Unassembled WGS sequence"/>
</dbReference>
<organism evidence="3 4">
    <name type="scientific">Nocardia flavorosea</name>
    <dbReference type="NCBI Taxonomy" id="53429"/>
    <lineage>
        <taxon>Bacteria</taxon>
        <taxon>Bacillati</taxon>
        <taxon>Actinomycetota</taxon>
        <taxon>Actinomycetes</taxon>
        <taxon>Mycobacteriales</taxon>
        <taxon>Nocardiaceae</taxon>
        <taxon>Nocardia</taxon>
    </lineage>
</organism>
<feature type="region of interest" description="Disordered" evidence="1">
    <location>
        <begin position="1"/>
        <end position="131"/>
    </location>
</feature>
<dbReference type="RefSeq" id="WP_062974079.1">
    <property type="nucleotide sequence ID" value="NZ_JAAXOT010000014.1"/>
</dbReference>
<comment type="caution">
    <text evidence="3">The sequence shown here is derived from an EMBL/GenBank/DDBJ whole genome shotgun (WGS) entry which is preliminary data.</text>
</comment>
<feature type="transmembrane region" description="Helical" evidence="2">
    <location>
        <begin position="255"/>
        <end position="276"/>
    </location>
</feature>
<feature type="transmembrane region" description="Helical" evidence="2">
    <location>
        <begin position="195"/>
        <end position="217"/>
    </location>
</feature>
<evidence type="ECO:0000256" key="2">
    <source>
        <dbReference type="SAM" id="Phobius"/>
    </source>
</evidence>
<sequence length="348" mass="35652">MTDTPSSAPDSPGAPDTAGRQPTPGESRPAAAGDTAADSPRTADFPGGVVHDAGRGSPPGGEKPVTTAGPGTDPAARTVTDEPAQSAATQQPAPQHPAPQHPAPDGTVPDPAAGEPVYGPPGTGPGAESPVYGYQALGTGIPGRLDVGHALSYGFEKFRLNPGPWIAATSLGFIIYLLFYLVARITEPRSMTSLLVLFAVVIAGLWILQAALVRGALYETDGYRPGFGSYFYIGNLGNAFLTALLAFLATTLASALCLIPGMLVGIGCMFSLHFAVDQGQTPVEAIKSSFLLTLRDPWRVFLLALTVVVVTCLGLLACGFGLLVAGPVAAIAVTYAYRTLTGGPVSPV</sequence>
<evidence type="ECO:0000256" key="1">
    <source>
        <dbReference type="SAM" id="MobiDB-lite"/>
    </source>
</evidence>
<proteinExistence type="predicted"/>
<name>A0A846YPQ7_9NOCA</name>
<feature type="transmembrane region" description="Helical" evidence="2">
    <location>
        <begin position="229"/>
        <end position="248"/>
    </location>
</feature>
<evidence type="ECO:0000313" key="4">
    <source>
        <dbReference type="Proteomes" id="UP000570678"/>
    </source>
</evidence>
<evidence type="ECO:0000313" key="3">
    <source>
        <dbReference type="EMBL" id="NKY59308.1"/>
    </source>
</evidence>
<feature type="compositionally biased region" description="Low complexity" evidence="1">
    <location>
        <begin position="1"/>
        <end position="19"/>
    </location>
</feature>
<dbReference type="AlphaFoldDB" id="A0A846YPQ7"/>
<keyword evidence="4" id="KW-1185">Reference proteome</keyword>
<dbReference type="EMBL" id="JAAXOT010000014">
    <property type="protein sequence ID" value="NKY59308.1"/>
    <property type="molecule type" value="Genomic_DNA"/>
</dbReference>
<reference evidence="3 4" key="1">
    <citation type="submission" date="2020-04" db="EMBL/GenBank/DDBJ databases">
        <title>MicrobeNet Type strains.</title>
        <authorList>
            <person name="Nicholson A.C."/>
        </authorList>
    </citation>
    <scope>NUCLEOTIDE SEQUENCE [LARGE SCALE GENOMIC DNA]</scope>
    <source>
        <strain evidence="3 4">JCM 3332</strain>
    </source>
</reference>
<gene>
    <name evidence="3" type="ORF">HGA15_24760</name>
</gene>
<keyword evidence="2" id="KW-0812">Transmembrane</keyword>
<evidence type="ECO:0008006" key="5">
    <source>
        <dbReference type="Google" id="ProtNLM"/>
    </source>
</evidence>
<feature type="transmembrane region" description="Helical" evidence="2">
    <location>
        <begin position="300"/>
        <end position="333"/>
    </location>
</feature>
<feature type="compositionally biased region" description="Low complexity" evidence="1">
    <location>
        <begin position="83"/>
        <end position="93"/>
    </location>
</feature>
<keyword evidence="2" id="KW-1133">Transmembrane helix</keyword>